<dbReference type="Pfam" id="PF01593">
    <property type="entry name" value="Amino_oxidase"/>
    <property type="match status" value="1"/>
</dbReference>
<gene>
    <name evidence="7" type="primary">crtI</name>
    <name evidence="7" type="ORF">FZC76_17365</name>
</gene>
<comment type="similarity">
    <text evidence="4">Belongs to the carotenoid/retinoid oxidoreductase family. CrtN subfamily.</text>
</comment>
<comment type="pathway">
    <text evidence="1 5">Carotenoid biosynthesis.</text>
</comment>
<dbReference type="STRING" id="79883.GCA_001636495_03640"/>
<accession>A0A5D4SQR9</accession>
<dbReference type="NCBIfam" id="TIGR02734">
    <property type="entry name" value="crtI_fam"/>
    <property type="match status" value="1"/>
</dbReference>
<evidence type="ECO:0000256" key="5">
    <source>
        <dbReference type="RuleBase" id="RU362075"/>
    </source>
</evidence>
<dbReference type="PANTHER" id="PTHR43734:SF1">
    <property type="entry name" value="PHYTOENE DESATURASE"/>
    <property type="match status" value="1"/>
</dbReference>
<evidence type="ECO:0000313" key="8">
    <source>
        <dbReference type="Proteomes" id="UP000322524"/>
    </source>
</evidence>
<keyword evidence="2 5" id="KW-0125">Carotenoid biosynthesis</keyword>
<dbReference type="EMBL" id="VTEV01000007">
    <property type="protein sequence ID" value="TYS65660.1"/>
    <property type="molecule type" value="Genomic_DNA"/>
</dbReference>
<dbReference type="InterPro" id="IPR036188">
    <property type="entry name" value="FAD/NAD-bd_sf"/>
</dbReference>
<dbReference type="InterPro" id="IPR014105">
    <property type="entry name" value="Carotenoid/retinoid_OxRdtase"/>
</dbReference>
<feature type="domain" description="Amine oxidase" evidence="6">
    <location>
        <begin position="12"/>
        <end position="475"/>
    </location>
</feature>
<keyword evidence="3 5" id="KW-0560">Oxidoreductase</keyword>
<proteinExistence type="inferred from homology"/>
<dbReference type="PANTHER" id="PTHR43734">
    <property type="entry name" value="PHYTOENE DESATURASE"/>
    <property type="match status" value="1"/>
</dbReference>
<comment type="caution">
    <text evidence="7">The sequence shown here is derived from an EMBL/GenBank/DDBJ whole genome shotgun (WGS) entry which is preliminary data.</text>
</comment>
<evidence type="ECO:0000313" key="7">
    <source>
        <dbReference type="EMBL" id="TYS65660.1"/>
    </source>
</evidence>
<dbReference type="RefSeq" id="WP_148989439.1">
    <property type="nucleotide sequence ID" value="NZ_VTEV01000007.1"/>
</dbReference>
<dbReference type="GO" id="GO:0016491">
    <property type="term" value="F:oxidoreductase activity"/>
    <property type="evidence" value="ECO:0007669"/>
    <property type="project" value="UniProtKB-KW"/>
</dbReference>
<dbReference type="OrthoDB" id="9814556at2"/>
<evidence type="ECO:0000256" key="4">
    <source>
        <dbReference type="ARBA" id="ARBA00038322"/>
    </source>
</evidence>
<evidence type="ECO:0000256" key="1">
    <source>
        <dbReference type="ARBA" id="ARBA00004829"/>
    </source>
</evidence>
<protein>
    <submittedName>
        <fullName evidence="7">Phytoene desaturase</fullName>
    </submittedName>
</protein>
<dbReference type="GO" id="GO:0016117">
    <property type="term" value="P:carotenoid biosynthetic process"/>
    <property type="evidence" value="ECO:0007669"/>
    <property type="project" value="UniProtKB-KW"/>
</dbReference>
<sequence length="500" mass="55870">MSTHIAIAGAGIGGMITALLLKKQGFQVSLYEKEKQAGGRLAFVEREGYRIDQGPTIVLLPDMLKEILAEAGVSEDSWELLGLDTLYSIHFKDGKKYTKYKDKNTQLQELSKQFPGEEEGFKRYMTDMKKSFEVGKASFLEKSFTRKRDFWTGKNLKTLLRLKAYHSTKKFAGSYFNDERLREAYSLQALYIGGNPQTAPAMYSLIPYSEHEHGIHYVKGGYASLVDVLVETLKTNGIPLHLSSKVEKIQKKNGRVTSIKVNGETIIVDGLVWNGDFPASAEHFDVQKNYEPSSGCVLLYFGLDGKYQDSDVHQFFMGGNFEQHMKEVFQGKKVPSDPSFYTFNPSVIDSTLAPDGKSVLYVLIPVPSGSHIDWSKEKSFIDRMIKSIEQRAFPELTKRMEWMEVRTPNDAERDGLFQGGSFGIAPNLFQSGVFRPQAKPSSTLDNVYATGASIHPGGGIPIVMQSAKLAANQIIHDFAHHSSAKDVNLNERLNESISSL</sequence>
<dbReference type="AlphaFoldDB" id="A0A5D4SQR9"/>
<dbReference type="SUPFAM" id="SSF51905">
    <property type="entry name" value="FAD/NAD(P)-binding domain"/>
    <property type="match status" value="1"/>
</dbReference>
<evidence type="ECO:0000256" key="3">
    <source>
        <dbReference type="ARBA" id="ARBA00023002"/>
    </source>
</evidence>
<dbReference type="InterPro" id="IPR002937">
    <property type="entry name" value="Amino_oxidase"/>
</dbReference>
<organism evidence="7 8">
    <name type="scientific">Sutcliffiella horikoshii</name>
    <dbReference type="NCBI Taxonomy" id="79883"/>
    <lineage>
        <taxon>Bacteria</taxon>
        <taxon>Bacillati</taxon>
        <taxon>Bacillota</taxon>
        <taxon>Bacilli</taxon>
        <taxon>Bacillales</taxon>
        <taxon>Bacillaceae</taxon>
        <taxon>Sutcliffiella</taxon>
    </lineage>
</organism>
<dbReference type="Gene3D" id="3.50.50.60">
    <property type="entry name" value="FAD/NAD(P)-binding domain"/>
    <property type="match status" value="2"/>
</dbReference>
<evidence type="ECO:0000256" key="2">
    <source>
        <dbReference type="ARBA" id="ARBA00022746"/>
    </source>
</evidence>
<dbReference type="Proteomes" id="UP000322524">
    <property type="component" value="Unassembled WGS sequence"/>
</dbReference>
<reference evidence="7 8" key="1">
    <citation type="submission" date="2019-08" db="EMBL/GenBank/DDBJ databases">
        <title>Bacillus genomes from the desert of Cuatro Cienegas, Coahuila.</title>
        <authorList>
            <person name="Olmedo-Alvarez G."/>
        </authorList>
    </citation>
    <scope>NUCLEOTIDE SEQUENCE [LARGE SCALE GENOMIC DNA]</scope>
    <source>
        <strain evidence="7 8">CH28_1T</strain>
    </source>
</reference>
<name>A0A5D4SQR9_9BACI</name>
<evidence type="ECO:0000259" key="6">
    <source>
        <dbReference type="Pfam" id="PF01593"/>
    </source>
</evidence>